<dbReference type="EMBL" id="FTNL01000009">
    <property type="protein sequence ID" value="SIR25746.1"/>
    <property type="molecule type" value="Genomic_DNA"/>
</dbReference>
<name>A0A377GH08_9GAMM</name>
<evidence type="ECO:0000256" key="1">
    <source>
        <dbReference type="SAM" id="Phobius"/>
    </source>
</evidence>
<dbReference type="Proteomes" id="UP000254374">
    <property type="component" value="Unassembled WGS sequence"/>
</dbReference>
<evidence type="ECO:0008006" key="6">
    <source>
        <dbReference type="Google" id="ProtNLM"/>
    </source>
</evidence>
<proteinExistence type="predicted"/>
<feature type="transmembrane region" description="Helical" evidence="1">
    <location>
        <begin position="442"/>
        <end position="466"/>
    </location>
</feature>
<evidence type="ECO:0000313" key="3">
    <source>
        <dbReference type="EMBL" id="STO24061.1"/>
    </source>
</evidence>
<keyword evidence="1" id="KW-1133">Transmembrane helix</keyword>
<dbReference type="STRING" id="464.Lgor_1987"/>
<feature type="transmembrane region" description="Helical" evidence="1">
    <location>
        <begin position="351"/>
        <end position="377"/>
    </location>
</feature>
<dbReference type="AlphaFoldDB" id="A0A377GH08"/>
<keyword evidence="4" id="KW-1185">Reference proteome</keyword>
<keyword evidence="1" id="KW-0812">Transmembrane</keyword>
<gene>
    <name evidence="3" type="ORF">NCTC11401_00867</name>
    <name evidence="2" type="ORF">SAMN05421777_10917</name>
</gene>
<protein>
    <recommendedName>
        <fullName evidence="6">Coiled-coil protein</fullName>
    </recommendedName>
</protein>
<evidence type="ECO:0000313" key="4">
    <source>
        <dbReference type="Proteomes" id="UP000186808"/>
    </source>
</evidence>
<reference evidence="3 5" key="2">
    <citation type="submission" date="2018-06" db="EMBL/GenBank/DDBJ databases">
        <authorList>
            <consortium name="Pathogen Informatics"/>
            <person name="Doyle S."/>
        </authorList>
    </citation>
    <scope>NUCLEOTIDE SEQUENCE [LARGE SCALE GENOMIC DNA]</scope>
    <source>
        <strain evidence="3 5">NCTC11401</strain>
    </source>
</reference>
<keyword evidence="1" id="KW-0472">Membrane</keyword>
<dbReference type="Proteomes" id="UP000186808">
    <property type="component" value="Unassembled WGS sequence"/>
</dbReference>
<organism evidence="3 5">
    <name type="scientific">Fluoribacter gormanii</name>
    <dbReference type="NCBI Taxonomy" id="464"/>
    <lineage>
        <taxon>Bacteria</taxon>
        <taxon>Pseudomonadati</taxon>
        <taxon>Pseudomonadota</taxon>
        <taxon>Gammaproteobacteria</taxon>
        <taxon>Legionellales</taxon>
        <taxon>Legionellaceae</taxon>
        <taxon>Fluoribacter</taxon>
    </lineage>
</organism>
<sequence length="507" mass="58030">MGKSKIGLIKHTFFNNSFKKNNLSFKEDEFHLERLKDEFLSLHQIIISNESCCTEENVAVHYLYFLCDFLISYYQLDFVDSDLKKLKQLRKKIEAFYKTDPGQEQQKSIDNFPEFMVEGLQTSILDYLSSFISISKLRQNVGALNTRRSQFTHSRSLAIYIIIYLQKSSVSELIQKVNTVLGNQYSFIDGINFLNNSRKSITDLGILLYTFRFIINLILMLKHILQSAISEELSTKKVLKQEMEKRGFIMVSDLVWAVAGLLTTYNNFFDIAGSAVPLITVTCLTFDTLLFLAQWLFEASHYHDLVQELQAQLNDATLFEQAIIQRQIDVLNDEWEAQCTYFAINIVGANIIATCFAISMLCTGPLALAGIALFSMLGNALYNTSEEYKKYQKSSIAVRRELANGKILDDDHHRQLLKQLDDECSKNYLEFWNNLAFNVGGIAFLITAAVASWPVALGVTLIYVGYRLNDTYQKQLNPKEEAPQDVYRLLDLDSEQSEGVCLQFAYN</sequence>
<reference evidence="2 4" key="1">
    <citation type="submission" date="2017-01" db="EMBL/GenBank/DDBJ databases">
        <authorList>
            <person name="Varghese N."/>
            <person name="Submissions S."/>
        </authorList>
    </citation>
    <scope>NUCLEOTIDE SEQUENCE [LARGE SCALE GENOMIC DNA]</scope>
    <source>
        <strain evidence="2 4">ATCC 33342</strain>
    </source>
</reference>
<feature type="transmembrane region" description="Helical" evidence="1">
    <location>
        <begin position="206"/>
        <end position="225"/>
    </location>
</feature>
<evidence type="ECO:0000313" key="2">
    <source>
        <dbReference type="EMBL" id="SIR25746.1"/>
    </source>
</evidence>
<feature type="transmembrane region" description="Helical" evidence="1">
    <location>
        <begin position="246"/>
        <end position="265"/>
    </location>
</feature>
<dbReference type="RefSeq" id="WP_058468468.1">
    <property type="nucleotide sequence ID" value="NZ_CAAAIX010000008.1"/>
</dbReference>
<accession>A0A377GH08</accession>
<evidence type="ECO:0000313" key="5">
    <source>
        <dbReference type="Proteomes" id="UP000254374"/>
    </source>
</evidence>
<feature type="transmembrane region" description="Helical" evidence="1">
    <location>
        <begin position="271"/>
        <end position="293"/>
    </location>
</feature>
<dbReference type="EMBL" id="UGGV01000001">
    <property type="protein sequence ID" value="STO24061.1"/>
    <property type="molecule type" value="Genomic_DNA"/>
</dbReference>
<dbReference type="OrthoDB" id="5651293at2"/>